<dbReference type="SMART" id="SM00422">
    <property type="entry name" value="HTH_MERR"/>
    <property type="match status" value="1"/>
</dbReference>
<protein>
    <submittedName>
        <fullName evidence="4">2-methoxy-6-polyprenyl-1,4-benzoquinol methylase, mitochondrial</fullName>
        <ecNumber evidence="4">2.1.1.163</ecNumber>
    </submittedName>
</protein>
<keyword evidence="1" id="KW-0805">Transcription regulation</keyword>
<dbReference type="GO" id="GO:0003700">
    <property type="term" value="F:DNA-binding transcription factor activity"/>
    <property type="evidence" value="ECO:0007669"/>
    <property type="project" value="InterPro"/>
</dbReference>
<evidence type="ECO:0000259" key="3">
    <source>
        <dbReference type="PROSITE" id="PS50937"/>
    </source>
</evidence>
<dbReference type="GO" id="GO:0043770">
    <property type="term" value="F:demethylmenaquinone methyltransferase activity"/>
    <property type="evidence" value="ECO:0007669"/>
    <property type="project" value="UniProtKB-EC"/>
</dbReference>
<dbReference type="PROSITE" id="PS50937">
    <property type="entry name" value="HTH_MERR_2"/>
    <property type="match status" value="1"/>
</dbReference>
<evidence type="ECO:0000256" key="2">
    <source>
        <dbReference type="ARBA" id="ARBA00023163"/>
    </source>
</evidence>
<dbReference type="GO" id="GO:0032259">
    <property type="term" value="P:methylation"/>
    <property type="evidence" value="ECO:0007669"/>
    <property type="project" value="UniProtKB-KW"/>
</dbReference>
<dbReference type="PANTHER" id="PTHR30204:SF69">
    <property type="entry name" value="MERR-FAMILY TRANSCRIPTIONAL REGULATOR"/>
    <property type="match status" value="1"/>
</dbReference>
<evidence type="ECO:0000313" key="5">
    <source>
        <dbReference type="Proteomes" id="UP000693672"/>
    </source>
</evidence>
<dbReference type="EC" id="2.1.1.163" evidence="4"/>
<accession>A0A916K7T3</accession>
<name>A0A916K7T3_9BACL</name>
<dbReference type="CDD" id="cd01106">
    <property type="entry name" value="HTH_TipAL-Mta"/>
    <property type="match status" value="1"/>
</dbReference>
<dbReference type="CDD" id="cd02440">
    <property type="entry name" value="AdoMet_MTases"/>
    <property type="match status" value="1"/>
</dbReference>
<comment type="caution">
    <text evidence="4">The sequence shown here is derived from an EMBL/GenBank/DDBJ whole genome shotgun (WGS) entry which is preliminary data.</text>
</comment>
<proteinExistence type="predicted"/>
<dbReference type="InterPro" id="IPR000551">
    <property type="entry name" value="MerR-type_HTH_dom"/>
</dbReference>
<dbReference type="RefSeq" id="WP_218095166.1">
    <property type="nucleotide sequence ID" value="NZ_CAJVAS010000039.1"/>
</dbReference>
<dbReference type="EMBL" id="CAJVAS010000039">
    <property type="protein sequence ID" value="CAG7647752.1"/>
    <property type="molecule type" value="Genomic_DNA"/>
</dbReference>
<feature type="domain" description="HTH merR-type" evidence="3">
    <location>
        <begin position="1"/>
        <end position="69"/>
    </location>
</feature>
<dbReference type="InterPro" id="IPR047057">
    <property type="entry name" value="MerR_fam"/>
</dbReference>
<dbReference type="AlphaFoldDB" id="A0A916K7T3"/>
<keyword evidence="4" id="KW-0808">Transferase</keyword>
<dbReference type="Pfam" id="PF13649">
    <property type="entry name" value="Methyltransf_25"/>
    <property type="match status" value="1"/>
</dbReference>
<dbReference type="PANTHER" id="PTHR30204">
    <property type="entry name" value="REDOX-CYCLING DRUG-SENSING TRANSCRIPTIONAL ACTIVATOR SOXR"/>
    <property type="match status" value="1"/>
</dbReference>
<evidence type="ECO:0000256" key="1">
    <source>
        <dbReference type="ARBA" id="ARBA00023015"/>
    </source>
</evidence>
<dbReference type="InterPro" id="IPR041698">
    <property type="entry name" value="Methyltransf_25"/>
</dbReference>
<organism evidence="4 5">
    <name type="scientific">Paenibacillus solanacearum</name>
    <dbReference type="NCBI Taxonomy" id="2048548"/>
    <lineage>
        <taxon>Bacteria</taxon>
        <taxon>Bacillati</taxon>
        <taxon>Bacillota</taxon>
        <taxon>Bacilli</taxon>
        <taxon>Bacillales</taxon>
        <taxon>Paenibacillaceae</taxon>
        <taxon>Paenibacillus</taxon>
    </lineage>
</organism>
<dbReference type="GO" id="GO:0003677">
    <property type="term" value="F:DNA binding"/>
    <property type="evidence" value="ECO:0007669"/>
    <property type="project" value="InterPro"/>
</dbReference>
<keyword evidence="4" id="KW-0489">Methyltransferase</keyword>
<sequence>MQIKEIAAKLNISPRAIRFYEEKGLIRPAKSADNQYRSFTEADVWKLQCIIALREVGMRIEDIRMALIEVEAGNQSELLALLEIQRSVMFSQWLELKQMVETTDEMISMLKQKQSLPLADVYTLAEGSRRLRELRSSWHDHWNFDKLAPLHDERVAGGADYPNYDEALDQTVRWVAPAPGEYGLDIGTGTGNLAGRFLAHGIRMAATDQSREMLNHCRRKYPGLETKLGNFLSLPFTDRQFHFIVSSYAFHHLTDEEKKLALAEMKRVLKPHGRICIADLMQGGLPTGSPHTPASPADERHFADIPRLIGWFEASGYLATYKMLDEQLCIMYAVPIMRQ</sequence>
<keyword evidence="5" id="KW-1185">Reference proteome</keyword>
<dbReference type="Proteomes" id="UP000693672">
    <property type="component" value="Unassembled WGS sequence"/>
</dbReference>
<reference evidence="4" key="1">
    <citation type="submission" date="2021-06" db="EMBL/GenBank/DDBJ databases">
        <authorList>
            <person name="Criscuolo A."/>
        </authorList>
    </citation>
    <scope>NUCLEOTIDE SEQUENCE</scope>
    <source>
        <strain evidence="4">CIP111600</strain>
    </source>
</reference>
<gene>
    <name evidence="4" type="primary">COQ5_14</name>
    <name evidence="4" type="ORF">PAESOLCIP111_05450</name>
</gene>
<dbReference type="Pfam" id="PF13411">
    <property type="entry name" value="MerR_1"/>
    <property type="match status" value="1"/>
</dbReference>
<evidence type="ECO:0000313" key="4">
    <source>
        <dbReference type="EMBL" id="CAG7647752.1"/>
    </source>
</evidence>
<keyword evidence="2" id="KW-0804">Transcription</keyword>